<feature type="compositionally biased region" description="Low complexity" evidence="5">
    <location>
        <begin position="399"/>
        <end position="419"/>
    </location>
</feature>
<evidence type="ECO:0000256" key="1">
    <source>
        <dbReference type="ARBA" id="ARBA00004629"/>
    </source>
</evidence>
<evidence type="ECO:0000256" key="2">
    <source>
        <dbReference type="ARBA" id="ARBA00022454"/>
    </source>
</evidence>
<protein>
    <submittedName>
        <fullName evidence="8">Protein kinase</fullName>
        <ecNumber evidence="8">2.7.11.1</ecNumber>
    </submittedName>
</protein>
<dbReference type="SMART" id="SM00777">
    <property type="entry name" value="Mad3_BUB1_I"/>
    <property type="match status" value="1"/>
</dbReference>
<dbReference type="InterPro" id="IPR013212">
    <property type="entry name" value="Mad3/Bub1_I"/>
</dbReference>
<dbReference type="Gene3D" id="1.25.40.430">
    <property type="match status" value="1"/>
</dbReference>
<keyword evidence="9" id="KW-1185">Reference proteome</keyword>
<dbReference type="InterPro" id="IPR015661">
    <property type="entry name" value="Bub1/Mad3"/>
</dbReference>
<feature type="domain" description="BUB1 N-terminal" evidence="7">
    <location>
        <begin position="134"/>
        <end position="300"/>
    </location>
</feature>
<comment type="caution">
    <text evidence="8">The sequence shown here is derived from an EMBL/GenBank/DDBJ whole genome shotgun (WGS) entry which is preliminary data.</text>
</comment>
<keyword evidence="8" id="KW-0418">Kinase</keyword>
<dbReference type="GO" id="GO:0004674">
    <property type="term" value="F:protein serine/threonine kinase activity"/>
    <property type="evidence" value="ECO:0007669"/>
    <property type="project" value="UniProtKB-EC"/>
</dbReference>
<feature type="compositionally biased region" description="Low complexity" evidence="5">
    <location>
        <begin position="8"/>
        <end position="23"/>
    </location>
</feature>
<name>A0ABR4N967_9FUNG</name>
<feature type="compositionally biased region" description="Low complexity" evidence="5">
    <location>
        <begin position="87"/>
        <end position="117"/>
    </location>
</feature>
<reference evidence="8 9" key="1">
    <citation type="submission" date="2023-09" db="EMBL/GenBank/DDBJ databases">
        <title>Pangenome analysis of Batrachochytrium dendrobatidis and related Chytrids.</title>
        <authorList>
            <person name="Yacoub M.N."/>
            <person name="Stajich J.E."/>
            <person name="James T.Y."/>
        </authorList>
    </citation>
    <scope>NUCLEOTIDE SEQUENCE [LARGE SCALE GENOMIC DNA]</scope>
    <source>
        <strain evidence="8 9">JEL0888</strain>
    </source>
</reference>
<dbReference type="InterPro" id="IPR011009">
    <property type="entry name" value="Kinase-like_dom_sf"/>
</dbReference>
<feature type="compositionally biased region" description="Polar residues" evidence="5">
    <location>
        <begin position="551"/>
        <end position="563"/>
    </location>
</feature>
<keyword evidence="8" id="KW-0808">Transferase</keyword>
<dbReference type="Gene3D" id="1.10.510.10">
    <property type="entry name" value="Transferase(Phosphotransferase) domain 1"/>
    <property type="match status" value="1"/>
</dbReference>
<keyword evidence="3" id="KW-0995">Kinetochore</keyword>
<sequence length="1366" mass="147317">MSSRRTLAGEGRSGPASSSAGASHADRAESARGASARDAGKASSSAGQTTGVVELAALENHKENIQPLRSGHSAAALAERYADQAEPASDSRSAAAPRASGRRAGAPPASAPAPAASHSVSESRNRLEAECAQREAALARVPDTADDPLDAYVQHVRWVEQHLSTDHASYMRTLEAAMRRFRKDVRYSNDLRHLQLWIRVARRTATPIDIFKYLSVNNIGQVFALYYEEYAAMMETNQRFDEARTILQEGIAKRAQPIDRLTRLLSEFEKRRADAEAEGTAADDAGEADDGQSENGPRQPLARVSGSSRGIASKSNAWSSIDTEEQRRKENVREATKWAGATLPQKQPAVLPIEKMEVFHDESPAKPPARSGNPSLKLQEVPVRASVSVVRALERESMPEPSSQLSAPQQSSSQRPSSQLTEQRRPSSKISKNGTAAPALQSAAAAEPERKKPPTGPAAYGWRQDLVIVDGVERSLEEARASLPRYQFVPIKQESPTRFVDAEIDEDKEYGSRSIIEPDSPTHSASHGISESTAAAAAAAAAAIVAASPIRRTSPTAASSGSQPPKARQVASPTINTKAAMADIFEMFSAPLAGEDSGADADSATQRGTAADASGSAAPGTAWDDEDETISSRVYRPSADQLKIGVFRDSDDDGAYVSEAQQQQQQQHHAPPARDSVRGESRPALGRADRADRSRSGRAFGVHPDENAQSTRIRVPLSEEPGLRSRSGAAGGDSAAGASGRRPLQMQTHSTPYHAARKSDALGEAGTTQRTGIGSEGMPGVRTRVVLGRQLDPMTPITEANSELDRTIGGLSTVRSRGTLSGASATILEEPDDTMAYRQGATSDGFGAMLGGASTSADVFNSFHFNPEDADPQSHFAILADAKDEYDDSEQPCAAQDVQGARQKARQLAARSLQVDNPCDPYTSEVRSKLLAEWQSRDDFGVTVPAFVAAQAPMPNLHEIARNKLPAEIALNHFGTLSVIGRLGNGGYGHVLLVRREMDSLQDLLEDNIEDLLNDDLDDLDEESDARTSAKASKTPGNDMFAIKIQSPPSLWEHYILSHVERRLHARARRSVVRCHSAHQFQNATCLVLDHCRYGSILDALNSDPSSTFLVDGAGFNEALAMFWTIEMLRVVESLHAARIVHGDIKADNLMLRFDSDAGRQAAILESQYHADGSGGWEHRGLVLIDWGQAIDLECFDDGQMFITPAAGNAGAAPELVARKRASLARAGRSTTAFDEAVECLEVRTGRPWRHQPDWYGIAGVAHLMLFRADMQVAAQEKDGSAGMSVHLSIKRPFKRQWQTALWSRLFDVLLNSGAYGDTVLTEVAAVRSDMQVWLEGASTKGSTMLRGLLNAVQSAAMERRRGTAR</sequence>
<feature type="compositionally biased region" description="Low complexity" evidence="5">
    <location>
        <begin position="593"/>
        <end position="604"/>
    </location>
</feature>
<accession>A0ABR4N967</accession>
<evidence type="ECO:0000259" key="7">
    <source>
        <dbReference type="PROSITE" id="PS51489"/>
    </source>
</evidence>
<feature type="region of interest" description="Disordered" evidence="5">
    <location>
        <begin position="1"/>
        <end position="48"/>
    </location>
</feature>
<feature type="compositionally biased region" description="Basic and acidic residues" evidence="5">
    <location>
        <begin position="324"/>
        <end position="336"/>
    </location>
</feature>
<feature type="domain" description="Protein kinase" evidence="6">
    <location>
        <begin position="977"/>
        <end position="1366"/>
    </location>
</feature>
<dbReference type="InterPro" id="IPR000719">
    <property type="entry name" value="Prot_kinase_dom"/>
</dbReference>
<feature type="compositionally biased region" description="Low complexity" evidence="5">
    <location>
        <begin position="724"/>
        <end position="742"/>
    </location>
</feature>
<dbReference type="Pfam" id="PF00069">
    <property type="entry name" value="Pkinase"/>
    <property type="match status" value="1"/>
</dbReference>
<keyword evidence="2" id="KW-0158">Chromosome</keyword>
<evidence type="ECO:0000313" key="8">
    <source>
        <dbReference type="EMBL" id="KAL2915994.1"/>
    </source>
</evidence>
<feature type="region of interest" description="Disordered" evidence="5">
    <location>
        <begin position="593"/>
        <end position="779"/>
    </location>
</feature>
<dbReference type="PROSITE" id="PS50011">
    <property type="entry name" value="PROTEIN_KINASE_DOM"/>
    <property type="match status" value="1"/>
</dbReference>
<evidence type="ECO:0000259" key="6">
    <source>
        <dbReference type="PROSITE" id="PS50011"/>
    </source>
</evidence>
<dbReference type="EC" id="2.7.11.1" evidence="8"/>
<evidence type="ECO:0000313" key="9">
    <source>
        <dbReference type="Proteomes" id="UP001527925"/>
    </source>
</evidence>
<feature type="compositionally biased region" description="Polar residues" evidence="5">
    <location>
        <begin position="305"/>
        <end position="321"/>
    </location>
</feature>
<gene>
    <name evidence="8" type="primary">BUB1</name>
    <name evidence="8" type="ORF">HK105_204418</name>
</gene>
<feature type="region of interest" description="Disordered" evidence="5">
    <location>
        <begin position="509"/>
        <end position="533"/>
    </location>
</feature>
<evidence type="ECO:0000256" key="5">
    <source>
        <dbReference type="SAM" id="MobiDB-lite"/>
    </source>
</evidence>
<dbReference type="Pfam" id="PF08311">
    <property type="entry name" value="Mad3_BUB1_I"/>
    <property type="match status" value="1"/>
</dbReference>
<feature type="region of interest" description="Disordered" evidence="5">
    <location>
        <begin position="80"/>
        <end position="128"/>
    </location>
</feature>
<dbReference type="SMART" id="SM00220">
    <property type="entry name" value="S_TKc"/>
    <property type="match status" value="1"/>
</dbReference>
<evidence type="ECO:0000256" key="4">
    <source>
        <dbReference type="ARBA" id="ARBA00023328"/>
    </source>
</evidence>
<evidence type="ECO:0000256" key="3">
    <source>
        <dbReference type="ARBA" id="ARBA00022838"/>
    </source>
</evidence>
<dbReference type="PANTHER" id="PTHR14030:SF4">
    <property type="entry name" value="BUB1 KINASE, ISOFORM A-RELATED"/>
    <property type="match status" value="1"/>
</dbReference>
<keyword evidence="4" id="KW-0137">Centromere</keyword>
<dbReference type="InterPro" id="IPR008271">
    <property type="entry name" value="Ser/Thr_kinase_AS"/>
</dbReference>
<feature type="compositionally biased region" description="Low complexity" evidence="5">
    <location>
        <begin position="436"/>
        <end position="446"/>
    </location>
</feature>
<feature type="compositionally biased region" description="Polar residues" evidence="5">
    <location>
        <begin position="521"/>
        <end position="533"/>
    </location>
</feature>
<feature type="region of interest" description="Disordered" evidence="5">
    <location>
        <begin position="361"/>
        <end position="464"/>
    </location>
</feature>
<dbReference type="PROSITE" id="PS00108">
    <property type="entry name" value="PROTEIN_KINASE_ST"/>
    <property type="match status" value="1"/>
</dbReference>
<organism evidence="8 9">
    <name type="scientific">Polyrhizophydium stewartii</name>
    <dbReference type="NCBI Taxonomy" id="2732419"/>
    <lineage>
        <taxon>Eukaryota</taxon>
        <taxon>Fungi</taxon>
        <taxon>Fungi incertae sedis</taxon>
        <taxon>Chytridiomycota</taxon>
        <taxon>Chytridiomycota incertae sedis</taxon>
        <taxon>Chytridiomycetes</taxon>
        <taxon>Rhizophydiales</taxon>
        <taxon>Rhizophydiales incertae sedis</taxon>
        <taxon>Polyrhizophydium</taxon>
    </lineage>
</organism>
<feature type="compositionally biased region" description="Basic and acidic residues" evidence="5">
    <location>
        <begin position="675"/>
        <end position="695"/>
    </location>
</feature>
<dbReference type="SUPFAM" id="SSF56112">
    <property type="entry name" value="Protein kinase-like (PK-like)"/>
    <property type="match status" value="1"/>
</dbReference>
<feature type="region of interest" description="Disordered" evidence="5">
    <location>
        <begin position="551"/>
        <end position="574"/>
    </location>
</feature>
<dbReference type="PROSITE" id="PS51489">
    <property type="entry name" value="BUB1_N"/>
    <property type="match status" value="1"/>
</dbReference>
<dbReference type="EMBL" id="JADGIZ020000019">
    <property type="protein sequence ID" value="KAL2915994.1"/>
    <property type="molecule type" value="Genomic_DNA"/>
</dbReference>
<proteinExistence type="predicted"/>
<dbReference type="PANTHER" id="PTHR14030">
    <property type="entry name" value="MITOTIC CHECKPOINT SERINE/THREONINE-PROTEIN KINASE BUB1"/>
    <property type="match status" value="1"/>
</dbReference>
<feature type="region of interest" description="Disordered" evidence="5">
    <location>
        <begin position="272"/>
        <end position="349"/>
    </location>
</feature>
<dbReference type="Proteomes" id="UP001527925">
    <property type="component" value="Unassembled WGS sequence"/>
</dbReference>
<comment type="subcellular location">
    <subcellularLocation>
        <location evidence="1">Chromosome</location>
        <location evidence="1">Centromere</location>
        <location evidence="1">Kinetochore</location>
    </subcellularLocation>
</comment>